<dbReference type="Gene3D" id="2.40.40.10">
    <property type="entry name" value="RlpA-like domain"/>
    <property type="match status" value="1"/>
</dbReference>
<evidence type="ECO:0000259" key="3">
    <source>
        <dbReference type="PROSITE" id="PS51109"/>
    </source>
</evidence>
<keyword evidence="1" id="KW-0732">Signal</keyword>
<proteinExistence type="predicted"/>
<dbReference type="KEGG" id="bda:FSZ17_00235"/>
<dbReference type="CDD" id="cd22786">
    <property type="entry name" value="DPBB_YuiC-like"/>
    <property type="match status" value="1"/>
</dbReference>
<accession>A0A5B8YYW2</accession>
<dbReference type="InterPro" id="IPR036908">
    <property type="entry name" value="RlpA-like_sf"/>
</dbReference>
<dbReference type="Pfam" id="PF03990">
    <property type="entry name" value="DUF348"/>
    <property type="match status" value="3"/>
</dbReference>
<dbReference type="SMART" id="SM01208">
    <property type="entry name" value="G5"/>
    <property type="match status" value="1"/>
</dbReference>
<dbReference type="SUPFAM" id="SSF50685">
    <property type="entry name" value="Barwin-like endoglucanases"/>
    <property type="match status" value="1"/>
</dbReference>
<dbReference type="Proteomes" id="UP000321555">
    <property type="component" value="Chromosome"/>
</dbReference>
<keyword evidence="5" id="KW-1185">Reference proteome</keyword>
<dbReference type="InterPro" id="IPR011098">
    <property type="entry name" value="G5_dom"/>
</dbReference>
<evidence type="ECO:0000256" key="2">
    <source>
        <dbReference type="SAM" id="Phobius"/>
    </source>
</evidence>
<dbReference type="Pfam" id="PF06725">
    <property type="entry name" value="3D"/>
    <property type="match status" value="1"/>
</dbReference>
<reference evidence="5" key="1">
    <citation type="submission" date="2019-08" db="EMBL/GenBank/DDBJ databases">
        <authorList>
            <person name="Zheng X."/>
        </authorList>
    </citation>
    <scope>NUCLEOTIDE SEQUENCE [LARGE SCALE GENOMIC DNA]</scope>
    <source>
        <strain evidence="5">FJAT-25496</strain>
    </source>
</reference>
<dbReference type="Gene3D" id="2.20.230.10">
    <property type="entry name" value="Resuscitation-promoting factor rpfb"/>
    <property type="match status" value="1"/>
</dbReference>
<dbReference type="EMBL" id="CP042593">
    <property type="protein sequence ID" value="QED45874.1"/>
    <property type="molecule type" value="Genomic_DNA"/>
</dbReference>
<name>A0A5B8YYW2_CYTDA</name>
<gene>
    <name evidence="4" type="ORF">FSZ17_00235</name>
</gene>
<dbReference type="InterPro" id="IPR051933">
    <property type="entry name" value="Resuscitation_pf_RpfB"/>
</dbReference>
<dbReference type="Pfam" id="PF07501">
    <property type="entry name" value="G5"/>
    <property type="match status" value="1"/>
</dbReference>
<protein>
    <submittedName>
        <fullName evidence="4">DUF348 domain-containing protein</fullName>
    </submittedName>
</protein>
<dbReference type="PANTHER" id="PTHR39160:SF4">
    <property type="entry name" value="RESUSCITATION-PROMOTING FACTOR RPFB"/>
    <property type="match status" value="1"/>
</dbReference>
<evidence type="ECO:0000313" key="5">
    <source>
        <dbReference type="Proteomes" id="UP000321555"/>
    </source>
</evidence>
<dbReference type="PROSITE" id="PS51109">
    <property type="entry name" value="G5"/>
    <property type="match status" value="1"/>
</dbReference>
<dbReference type="GO" id="GO:0004553">
    <property type="term" value="F:hydrolase activity, hydrolyzing O-glycosyl compounds"/>
    <property type="evidence" value="ECO:0007669"/>
    <property type="project" value="InterPro"/>
</dbReference>
<dbReference type="AlphaFoldDB" id="A0A5B8YYW2"/>
<feature type="domain" description="G5" evidence="3">
    <location>
        <begin position="205"/>
        <end position="285"/>
    </location>
</feature>
<keyword evidence="2" id="KW-0472">Membrane</keyword>
<dbReference type="InterPro" id="IPR007137">
    <property type="entry name" value="DUF348"/>
</dbReference>
<dbReference type="InterPro" id="IPR010611">
    <property type="entry name" value="3D_dom"/>
</dbReference>
<evidence type="ECO:0000256" key="1">
    <source>
        <dbReference type="ARBA" id="ARBA00022729"/>
    </source>
</evidence>
<dbReference type="RefSeq" id="WP_057776767.1">
    <property type="nucleotide sequence ID" value="NZ_CP042593.1"/>
</dbReference>
<dbReference type="PANTHER" id="PTHR39160">
    <property type="entry name" value="CELL WALL-BINDING PROTEIN YOCH"/>
    <property type="match status" value="1"/>
</dbReference>
<dbReference type="OrthoDB" id="9798935at2"/>
<organism evidence="4 5">
    <name type="scientific">Cytobacillus dafuensis</name>
    <name type="common">Bacillus dafuensis</name>
    <dbReference type="NCBI Taxonomy" id="1742359"/>
    <lineage>
        <taxon>Bacteria</taxon>
        <taxon>Bacillati</taxon>
        <taxon>Bacillota</taxon>
        <taxon>Bacilli</taxon>
        <taxon>Bacillales</taxon>
        <taxon>Bacillaceae</taxon>
        <taxon>Cytobacillus</taxon>
    </lineage>
</organism>
<evidence type="ECO:0000313" key="4">
    <source>
        <dbReference type="EMBL" id="QED45874.1"/>
    </source>
</evidence>
<keyword evidence="2" id="KW-1133">Transmembrane helix</keyword>
<dbReference type="STRING" id="1742359.GCA_001439625_01629"/>
<feature type="transmembrane region" description="Helical" evidence="2">
    <location>
        <begin position="14"/>
        <end position="33"/>
    </location>
</feature>
<sequence>MKNLLSKSLSKKKLAVISASFIVFAASIGFLIFETTKKTVAITLDGQEEVIKTHAGTVEELFDDLDISLHSEDYVFPSVDTKVKNNLEVVWKPAKQVHIVKDNEKKTIWTLSNTVQELLQEQEIAITEHDKVQPNLEKKIKNNLEITVNKAFPLTLSDGGKEKKVWSTSTTVGDFLTQQGITLNELDRTEPKAEEIVKENDNIQIIRVEKVTDVVEEPIQFAVVTKKDSSLAKGSQKVINQGKEGLLTKEYEVVLENGKEISRKLISEKKSKEKQDKVVAVGTKPLAVQQVASRGSESGQEIYVDSTAYTANCNGCSGRTATGINLRSNPDVKVIAVDPSVIPLGTKVYVEGYGYAIAADTGGSIKGNKIDVFFSSKADAYRWGRKTVKIKILN</sequence>
<dbReference type="GO" id="GO:0019867">
    <property type="term" value="C:outer membrane"/>
    <property type="evidence" value="ECO:0007669"/>
    <property type="project" value="InterPro"/>
</dbReference>
<dbReference type="GO" id="GO:0009254">
    <property type="term" value="P:peptidoglycan turnover"/>
    <property type="evidence" value="ECO:0007669"/>
    <property type="project" value="InterPro"/>
</dbReference>
<keyword evidence="2" id="KW-0812">Transmembrane</keyword>